<feature type="compositionally biased region" description="Polar residues" evidence="1">
    <location>
        <begin position="781"/>
        <end position="799"/>
    </location>
</feature>
<reference evidence="5" key="1">
    <citation type="journal article" date="2020" name="Stud. Mycol.">
        <title>101 Dothideomycetes genomes: a test case for predicting lifestyles and emergence of pathogens.</title>
        <authorList>
            <person name="Haridas S."/>
            <person name="Albert R."/>
            <person name="Binder M."/>
            <person name="Bloem J."/>
            <person name="Labutti K."/>
            <person name="Salamov A."/>
            <person name="Andreopoulos B."/>
            <person name="Baker S."/>
            <person name="Barry K."/>
            <person name="Bills G."/>
            <person name="Bluhm B."/>
            <person name="Cannon C."/>
            <person name="Castanera R."/>
            <person name="Culley D."/>
            <person name="Daum C."/>
            <person name="Ezra D."/>
            <person name="Gonzalez J."/>
            <person name="Henrissat B."/>
            <person name="Kuo A."/>
            <person name="Liang C."/>
            <person name="Lipzen A."/>
            <person name="Lutzoni F."/>
            <person name="Magnuson J."/>
            <person name="Mondo S."/>
            <person name="Nolan M."/>
            <person name="Ohm R."/>
            <person name="Pangilinan J."/>
            <person name="Park H.-J."/>
            <person name="Ramirez L."/>
            <person name="Alfaro M."/>
            <person name="Sun H."/>
            <person name="Tritt A."/>
            <person name="Yoshinaga Y."/>
            <person name="Zwiers L.-H."/>
            <person name="Turgeon B."/>
            <person name="Goodwin S."/>
            <person name="Spatafora J."/>
            <person name="Crous P."/>
            <person name="Grigoriev I."/>
        </authorList>
    </citation>
    <scope>NUCLEOTIDE SEQUENCE</scope>
    <source>
        <strain evidence="5">CBS 207.26</strain>
    </source>
</reference>
<feature type="region of interest" description="Disordered" evidence="1">
    <location>
        <begin position="781"/>
        <end position="863"/>
    </location>
</feature>
<evidence type="ECO:0000313" key="6">
    <source>
        <dbReference type="Proteomes" id="UP000800200"/>
    </source>
</evidence>
<protein>
    <recommendedName>
        <fullName evidence="7">RNA polymerase I-specific transcription initiation factor RRN6-like protein</fullName>
    </recommendedName>
</protein>
<name>A0A6A6E930_9PEZI</name>
<evidence type="ECO:0000313" key="5">
    <source>
        <dbReference type="EMBL" id="KAF2188381.1"/>
    </source>
</evidence>
<dbReference type="Pfam" id="PF20640">
    <property type="entry name" value="Rrn6_HB"/>
    <property type="match status" value="1"/>
</dbReference>
<dbReference type="InterPro" id="IPR048537">
    <property type="entry name" value="RRN6_HB"/>
</dbReference>
<dbReference type="Pfam" id="PF11578">
    <property type="entry name" value="DUF3237"/>
    <property type="match status" value="1"/>
</dbReference>
<accession>A0A6A6E930</accession>
<dbReference type="InterPro" id="IPR048536">
    <property type="entry name" value="Rrn6_K-rich"/>
</dbReference>
<feature type="compositionally biased region" description="Basic and acidic residues" evidence="1">
    <location>
        <begin position="814"/>
        <end position="823"/>
    </location>
</feature>
<feature type="domain" description="RRN6 beta-propeller" evidence="2">
    <location>
        <begin position="108"/>
        <end position="477"/>
    </location>
</feature>
<sequence length="1208" mass="135064">MANFFPNDLNFGHFGQAIYDTENREWRFGRRHTGRRKLKQLGSWETALSSSTLFDRSVSPDHRRNPRNVQQEVKALVRSNPDLVPSSDILLGAAISSAAVTSVTSTYDPAIGDLLSFGRCINESRRRPTRIAALPTGEVGNILRLVLLTKEKHGWGTGKSIWVEGPAITDEVSGYWMGEGAPIQQICFAQSEDQAITFLMTRFPTRTVLFRPTYHTAPQPATRSRFYEFPPSRLNPCPFLSISMEQTGRIPHADVTFNPEYQYQLGLIDQKGNWSVWDIEGRYLEKHTVSCTNRGTITPLQVPQTDDPETKTAHAPEDGWARILWIGDVNTILVCNRRKLEICDVRGDMGKPKVLECPNIISPRSADWILDVKQRSEHKHQFFALTSTRLYLLAVICLNDAQEGDNKSGASILLSWRHFRGSDDITLQLCVASASEEETLVLLYSRLNALMTVFRFSDYDSDSSLPFSCSDPTELKLDEDISASARVRRHISSLHLSRMQFGESELLPGPGPGFDYRSNNVNFHRLSVVLSDLSIHDILLYSLDPENELLVEPTSWQTKKRLRPSRSANTIDDDDDFMIPDGMELGSVPKVTTPYRAPRQIQSQRANSLKLTLTSLDDPRTMDSRFMYDELVKTDMLHDNSSEADPEAGDVLSLIQRVNDMLIADPIEYRPLGTLLDLAPSQIRITDIDEVSSQLVELFNNTRTDFEDSPSLELRRIASEQVLRLIGSNNSEPAIAFLYDIILQNFIAPLPYNIPSCIRQAKERLTRRIAVEVMLASSQIRSVEQHQPTQAPMQSQAGPSQDRGIALPILPSRKGKEREHEMSSDPGLDTSSPPPSYKQPIRTAPPTTEPTPSLASGTSYTTPYSTTEFPAKILSQHLQITHPKGTIRPSVKQVLLHWERSTDPWNYDWDTVTRTVQEELGSRDGMSAERRAKLQRKAERHLKRQRRETELMQKRNVESQPVVRSSPGPVEEGIGLGSSQSQVQGLGSSQVQMVASQTVPGRFGGRLDRKGKKKEKSRMSGWYWGMERRNWMDGDVRILMSGFPRLQPAFTVRIDIDAPLAVGAQAGAPLAVVPLVSGTVKSEPEFEPGLDAVLHGVGYDYIHNDADGGNMRLDVRSQVKNNDGTIFVMYYKGTVGLTAGVKALLSGSPDAKTTPYGDSFVTFSFETGSTKYKDLENGTFVAAGHFIKEPGQQGIIVEYKVSKVVFKG</sequence>
<dbReference type="Gene3D" id="2.40.160.20">
    <property type="match status" value="1"/>
</dbReference>
<dbReference type="PANTHER" id="PTHR28221:SF2">
    <property type="entry name" value="RNA POLYMERASE I-SPECIFIC TRANSCRIPTION INITIATION FACTOR RRN6"/>
    <property type="match status" value="1"/>
</dbReference>
<feature type="region of interest" description="Disordered" evidence="1">
    <location>
        <begin position="935"/>
        <end position="982"/>
    </location>
</feature>
<dbReference type="InterPro" id="IPR019350">
    <property type="entry name" value="RNA_pol_I-sp_TIF_RRN6-like"/>
</dbReference>
<organism evidence="5 6">
    <name type="scientific">Zopfia rhizophila CBS 207.26</name>
    <dbReference type="NCBI Taxonomy" id="1314779"/>
    <lineage>
        <taxon>Eukaryota</taxon>
        <taxon>Fungi</taxon>
        <taxon>Dikarya</taxon>
        <taxon>Ascomycota</taxon>
        <taxon>Pezizomycotina</taxon>
        <taxon>Dothideomycetes</taxon>
        <taxon>Dothideomycetes incertae sedis</taxon>
        <taxon>Zopfiaceae</taxon>
        <taxon>Zopfia</taxon>
    </lineage>
</organism>
<gene>
    <name evidence="5" type="ORF">K469DRAFT_627997</name>
</gene>
<dbReference type="GO" id="GO:0042790">
    <property type="term" value="P:nucleolar large rRNA transcription by RNA polymerase I"/>
    <property type="evidence" value="ECO:0007669"/>
    <property type="project" value="TreeGrafter"/>
</dbReference>
<evidence type="ECO:0000259" key="2">
    <source>
        <dbReference type="Pfam" id="PF10214"/>
    </source>
</evidence>
<evidence type="ECO:0000256" key="1">
    <source>
        <dbReference type="SAM" id="MobiDB-lite"/>
    </source>
</evidence>
<dbReference type="InterPro" id="IPR048535">
    <property type="entry name" value="RRN6_beta-prop"/>
</dbReference>
<dbReference type="GO" id="GO:0070860">
    <property type="term" value="C:RNA polymerase I core factor complex"/>
    <property type="evidence" value="ECO:0007669"/>
    <property type="project" value="TreeGrafter"/>
</dbReference>
<dbReference type="PANTHER" id="PTHR28221">
    <property type="entry name" value="RNA POLYMERASE I-SPECIFIC TRANSCRIPTION INITIATION FACTOR RRN6"/>
    <property type="match status" value="1"/>
</dbReference>
<dbReference type="EMBL" id="ML994624">
    <property type="protein sequence ID" value="KAF2188381.1"/>
    <property type="molecule type" value="Genomic_DNA"/>
</dbReference>
<dbReference type="OrthoDB" id="4090074at2759"/>
<feature type="domain" description="RRN6 K-rich C-terminal" evidence="3">
    <location>
        <begin position="891"/>
        <end position="1014"/>
    </location>
</feature>
<evidence type="ECO:0008006" key="7">
    <source>
        <dbReference type="Google" id="ProtNLM"/>
    </source>
</evidence>
<feature type="domain" description="RRN6 helical bundle" evidence="4">
    <location>
        <begin position="572"/>
        <end position="777"/>
    </location>
</feature>
<keyword evidence="6" id="KW-1185">Reference proteome</keyword>
<dbReference type="GO" id="GO:0001163">
    <property type="term" value="F:RNA polymerase I transcription regulatory region sequence-specific DNA binding"/>
    <property type="evidence" value="ECO:0007669"/>
    <property type="project" value="TreeGrafter"/>
</dbReference>
<dbReference type="Pfam" id="PF20639">
    <property type="entry name" value="Rrn6_K-rich"/>
    <property type="match status" value="1"/>
</dbReference>
<feature type="compositionally biased region" description="Basic residues" evidence="1">
    <location>
        <begin position="935"/>
        <end position="946"/>
    </location>
</feature>
<dbReference type="Proteomes" id="UP000800200">
    <property type="component" value="Unassembled WGS sequence"/>
</dbReference>
<proteinExistence type="predicted"/>
<dbReference type="GO" id="GO:0001179">
    <property type="term" value="F:RNA polymerase I general transcription initiation factor binding"/>
    <property type="evidence" value="ECO:0007669"/>
    <property type="project" value="TreeGrafter"/>
</dbReference>
<dbReference type="Pfam" id="PF10214">
    <property type="entry name" value="Rrn6_beta-prop"/>
    <property type="match status" value="1"/>
</dbReference>
<evidence type="ECO:0000259" key="3">
    <source>
        <dbReference type="Pfam" id="PF20639"/>
    </source>
</evidence>
<evidence type="ECO:0000259" key="4">
    <source>
        <dbReference type="Pfam" id="PF20640"/>
    </source>
</evidence>
<feature type="compositionally biased region" description="Basic and acidic residues" evidence="1">
    <location>
        <begin position="947"/>
        <end position="957"/>
    </location>
</feature>
<dbReference type="AlphaFoldDB" id="A0A6A6E930"/>